<evidence type="ECO:0000313" key="1">
    <source>
        <dbReference type="EMBL" id="EWS76387.1"/>
    </source>
</evidence>
<dbReference type="KEGG" id="tet:TTHERM_000019724"/>
<dbReference type="RefSeq" id="XP_012651171.1">
    <property type="nucleotide sequence ID" value="XM_012795717.1"/>
</dbReference>
<evidence type="ECO:0000313" key="2">
    <source>
        <dbReference type="Proteomes" id="UP000009168"/>
    </source>
</evidence>
<gene>
    <name evidence="1" type="ORF">TTHERM_000019724</name>
</gene>
<keyword evidence="2" id="KW-1185">Reference proteome</keyword>
<sequence length="85" mass="10466">MQIFFYNLIYHNSVICNLILHLNHIYLLKWHNKLVLLYQNVKISQLSNLSYGKHIYFSYIIKILEKQTIKQVKNQKFIFFKYIQL</sequence>
<protein>
    <submittedName>
        <fullName evidence="1">Uncharacterized protein</fullName>
    </submittedName>
</protein>
<accession>W7XF13</accession>
<organism evidence="1 2">
    <name type="scientific">Tetrahymena thermophila (strain SB210)</name>
    <dbReference type="NCBI Taxonomy" id="312017"/>
    <lineage>
        <taxon>Eukaryota</taxon>
        <taxon>Sar</taxon>
        <taxon>Alveolata</taxon>
        <taxon>Ciliophora</taxon>
        <taxon>Intramacronucleata</taxon>
        <taxon>Oligohymenophorea</taxon>
        <taxon>Hymenostomatida</taxon>
        <taxon>Tetrahymenina</taxon>
        <taxon>Tetrahymenidae</taxon>
        <taxon>Tetrahymena</taxon>
    </lineage>
</organism>
<dbReference type="AlphaFoldDB" id="W7XF13"/>
<reference evidence="2" key="1">
    <citation type="journal article" date="2006" name="PLoS Biol.">
        <title>Macronuclear genome sequence of the ciliate Tetrahymena thermophila, a model eukaryote.</title>
        <authorList>
            <person name="Eisen J.A."/>
            <person name="Coyne R.S."/>
            <person name="Wu M."/>
            <person name="Wu D."/>
            <person name="Thiagarajan M."/>
            <person name="Wortman J.R."/>
            <person name="Badger J.H."/>
            <person name="Ren Q."/>
            <person name="Amedeo P."/>
            <person name="Jones K.M."/>
            <person name="Tallon L.J."/>
            <person name="Delcher A.L."/>
            <person name="Salzberg S.L."/>
            <person name="Silva J.C."/>
            <person name="Haas B.J."/>
            <person name="Majoros W.H."/>
            <person name="Farzad M."/>
            <person name="Carlton J.M."/>
            <person name="Smith R.K. Jr."/>
            <person name="Garg J."/>
            <person name="Pearlman R.E."/>
            <person name="Karrer K.M."/>
            <person name="Sun L."/>
            <person name="Manning G."/>
            <person name="Elde N.C."/>
            <person name="Turkewitz A.P."/>
            <person name="Asai D.J."/>
            <person name="Wilkes D.E."/>
            <person name="Wang Y."/>
            <person name="Cai H."/>
            <person name="Collins K."/>
            <person name="Stewart B.A."/>
            <person name="Lee S.R."/>
            <person name="Wilamowska K."/>
            <person name="Weinberg Z."/>
            <person name="Ruzzo W.L."/>
            <person name="Wloga D."/>
            <person name="Gaertig J."/>
            <person name="Frankel J."/>
            <person name="Tsao C.-C."/>
            <person name="Gorovsky M.A."/>
            <person name="Keeling P.J."/>
            <person name="Waller R.F."/>
            <person name="Patron N.J."/>
            <person name="Cherry J.M."/>
            <person name="Stover N.A."/>
            <person name="Krieger C.J."/>
            <person name="del Toro C."/>
            <person name="Ryder H.F."/>
            <person name="Williamson S.C."/>
            <person name="Barbeau R.A."/>
            <person name="Hamilton E.P."/>
            <person name="Orias E."/>
        </authorList>
    </citation>
    <scope>NUCLEOTIDE SEQUENCE [LARGE SCALE GENOMIC DNA]</scope>
    <source>
        <strain evidence="2">SB210</strain>
    </source>
</reference>
<dbReference type="GeneID" id="24436852"/>
<dbReference type="InParanoid" id="W7XF13"/>
<dbReference type="Proteomes" id="UP000009168">
    <property type="component" value="Unassembled WGS sequence"/>
</dbReference>
<dbReference type="EMBL" id="GG662845">
    <property type="protein sequence ID" value="EWS76387.1"/>
    <property type="molecule type" value="Genomic_DNA"/>
</dbReference>
<name>W7XF13_TETTS</name>
<proteinExistence type="predicted"/>